<proteinExistence type="predicted"/>
<keyword evidence="2" id="KW-1185">Reference proteome</keyword>
<gene>
    <name evidence="1" type="primary">Cnig_chr_X.g24379</name>
    <name evidence="1" type="ORF">B9Z55_024379</name>
</gene>
<protein>
    <recommendedName>
        <fullName evidence="3">MULE transposase domain-containing protein</fullName>
    </recommendedName>
</protein>
<dbReference type="OrthoDB" id="5848850at2759"/>
<evidence type="ECO:0000313" key="2">
    <source>
        <dbReference type="Proteomes" id="UP000230233"/>
    </source>
</evidence>
<organism evidence="1 2">
    <name type="scientific">Caenorhabditis nigoni</name>
    <dbReference type="NCBI Taxonomy" id="1611254"/>
    <lineage>
        <taxon>Eukaryota</taxon>
        <taxon>Metazoa</taxon>
        <taxon>Ecdysozoa</taxon>
        <taxon>Nematoda</taxon>
        <taxon>Chromadorea</taxon>
        <taxon>Rhabditida</taxon>
        <taxon>Rhabditina</taxon>
        <taxon>Rhabditomorpha</taxon>
        <taxon>Rhabditoidea</taxon>
        <taxon>Rhabditidae</taxon>
        <taxon>Peloderinae</taxon>
        <taxon>Caenorhabditis</taxon>
    </lineage>
</organism>
<name>A0A2G5STP9_9PELO</name>
<dbReference type="AlphaFoldDB" id="A0A2G5STP9"/>
<comment type="caution">
    <text evidence="1">The sequence shown here is derived from an EMBL/GenBank/DDBJ whole genome shotgun (WGS) entry which is preliminary data.</text>
</comment>
<evidence type="ECO:0008006" key="3">
    <source>
        <dbReference type="Google" id="ProtNLM"/>
    </source>
</evidence>
<sequence>MDLKNRAESTELAPRDLLHEAKSKHGVAAIVMSGSNASLQRMISRARDEKCPDTEAVDSPIPHFQGKMLLDNDQGKFLLFDEVVAQTGGRNVGFGSSLALEVLENSEILLTDGTFAVATPPFRQLWTIHAKFGDSTIPVVHVLMTFRGIDDYKHALEKIKTYIPNWNPTDYLGDLEIGQRKAVSDVFQGIRTSFCYFHLLQAWYRQLKKLKQDDLTRYGEKNIFKLFTFLLRILYIPLLVYTSMPSIQRRQQGSARL</sequence>
<evidence type="ECO:0000313" key="1">
    <source>
        <dbReference type="EMBL" id="PIC18515.1"/>
    </source>
</evidence>
<dbReference type="STRING" id="1611254.A0A2G5STP9"/>
<dbReference type="EMBL" id="PDUG01000006">
    <property type="protein sequence ID" value="PIC18515.1"/>
    <property type="molecule type" value="Genomic_DNA"/>
</dbReference>
<accession>A0A2G5STP9</accession>
<reference evidence="2" key="1">
    <citation type="submission" date="2017-10" db="EMBL/GenBank/DDBJ databases">
        <title>Rapid genome shrinkage in a self-fertile nematode reveals novel sperm competition proteins.</title>
        <authorList>
            <person name="Yin D."/>
            <person name="Schwarz E.M."/>
            <person name="Thomas C.G."/>
            <person name="Felde R.L."/>
            <person name="Korf I.F."/>
            <person name="Cutter A.D."/>
            <person name="Schartner C.M."/>
            <person name="Ralston E.J."/>
            <person name="Meyer B.J."/>
            <person name="Haag E.S."/>
        </authorList>
    </citation>
    <scope>NUCLEOTIDE SEQUENCE [LARGE SCALE GENOMIC DNA]</scope>
    <source>
        <strain evidence="2">JU1422</strain>
    </source>
</reference>
<dbReference type="Proteomes" id="UP000230233">
    <property type="component" value="Chromosome X"/>
</dbReference>